<dbReference type="EMBL" id="SZPT01000002">
    <property type="protein sequence ID" value="TKI49126.1"/>
    <property type="molecule type" value="Genomic_DNA"/>
</dbReference>
<evidence type="ECO:0000256" key="1">
    <source>
        <dbReference type="ARBA" id="ARBA00023015"/>
    </source>
</evidence>
<dbReference type="SUPFAM" id="SSF46894">
    <property type="entry name" value="C-terminal effector domain of the bipartite response regulators"/>
    <property type="match status" value="1"/>
</dbReference>
<dbReference type="PANTHER" id="PTHR44688:SF16">
    <property type="entry name" value="DNA-BINDING TRANSCRIPTIONAL ACTIVATOR DEVR_DOSR"/>
    <property type="match status" value="1"/>
</dbReference>
<dbReference type="InterPro" id="IPR036388">
    <property type="entry name" value="WH-like_DNA-bd_sf"/>
</dbReference>
<gene>
    <name evidence="5" type="ORF">FC748_09735</name>
</gene>
<dbReference type="CDD" id="cd06170">
    <property type="entry name" value="LuxR_C_like"/>
    <property type="match status" value="1"/>
</dbReference>
<organism evidence="5 6">
    <name type="scientific">Lysinibacillus tabacifolii</name>
    <dbReference type="NCBI Taxonomy" id="1173107"/>
    <lineage>
        <taxon>Bacteria</taxon>
        <taxon>Bacillati</taxon>
        <taxon>Bacillota</taxon>
        <taxon>Bacilli</taxon>
        <taxon>Bacillales</taxon>
        <taxon>Bacillaceae</taxon>
        <taxon>Lysinibacillus</taxon>
    </lineage>
</organism>
<accession>A0ABY2T0Q1</accession>
<dbReference type="Gene3D" id="1.10.10.10">
    <property type="entry name" value="Winged helix-like DNA-binding domain superfamily/Winged helix DNA-binding domain"/>
    <property type="match status" value="1"/>
</dbReference>
<name>A0ABY2T0Q1_9BACI</name>
<dbReference type="InterPro" id="IPR016032">
    <property type="entry name" value="Sig_transdc_resp-reg_C-effctor"/>
</dbReference>
<reference evidence="5 6" key="1">
    <citation type="submission" date="2019-04" db="EMBL/GenBank/DDBJ databases">
        <title>Lysinibacillus genome sequencing.</title>
        <authorList>
            <person name="Dunlap C."/>
        </authorList>
    </citation>
    <scope>NUCLEOTIDE SEQUENCE [LARGE SCALE GENOMIC DNA]</scope>
    <source>
        <strain evidence="5 6">KCTC 33042</strain>
    </source>
</reference>
<evidence type="ECO:0000259" key="4">
    <source>
        <dbReference type="PROSITE" id="PS50043"/>
    </source>
</evidence>
<keyword evidence="3" id="KW-0804">Transcription</keyword>
<comment type="caution">
    <text evidence="5">The sequence shown here is derived from an EMBL/GenBank/DDBJ whole genome shotgun (WGS) entry which is preliminary data.</text>
</comment>
<sequence length="144" mass="16613">MIEATVLEVICQHRLGNTAIALDILHKVLQWAAKYYYVRTLADEKELLPLLEQYFQLESLAAKWNPYPDYYLHYLQSCTTNVVRHEVLTPREKEVFDLLAKGVTNREIANMLNLSAGTIRVYLSTIYQKLGVKSRSQAILLAKK</sequence>
<evidence type="ECO:0000256" key="2">
    <source>
        <dbReference type="ARBA" id="ARBA00023125"/>
    </source>
</evidence>
<evidence type="ECO:0000313" key="6">
    <source>
        <dbReference type="Proteomes" id="UP000308330"/>
    </source>
</evidence>
<dbReference type="PANTHER" id="PTHR44688">
    <property type="entry name" value="DNA-BINDING TRANSCRIPTIONAL ACTIVATOR DEVR_DOSR"/>
    <property type="match status" value="1"/>
</dbReference>
<keyword evidence="2" id="KW-0238">DNA-binding</keyword>
<keyword evidence="6" id="KW-1185">Reference proteome</keyword>
<dbReference type="InterPro" id="IPR000792">
    <property type="entry name" value="Tscrpt_reg_LuxR_C"/>
</dbReference>
<protein>
    <submittedName>
        <fullName evidence="5">Response regulator transcription factor</fullName>
    </submittedName>
</protein>
<evidence type="ECO:0000313" key="5">
    <source>
        <dbReference type="EMBL" id="TKI49126.1"/>
    </source>
</evidence>
<dbReference type="Pfam" id="PF00196">
    <property type="entry name" value="GerE"/>
    <property type="match status" value="1"/>
</dbReference>
<dbReference type="PRINTS" id="PR00038">
    <property type="entry name" value="HTHLUXR"/>
</dbReference>
<dbReference type="Proteomes" id="UP000308330">
    <property type="component" value="Unassembled WGS sequence"/>
</dbReference>
<dbReference type="SMART" id="SM00421">
    <property type="entry name" value="HTH_LUXR"/>
    <property type="match status" value="1"/>
</dbReference>
<evidence type="ECO:0000256" key="3">
    <source>
        <dbReference type="ARBA" id="ARBA00023163"/>
    </source>
</evidence>
<keyword evidence="1" id="KW-0805">Transcription regulation</keyword>
<dbReference type="PROSITE" id="PS50043">
    <property type="entry name" value="HTH_LUXR_2"/>
    <property type="match status" value="1"/>
</dbReference>
<proteinExistence type="predicted"/>
<feature type="domain" description="HTH luxR-type" evidence="4">
    <location>
        <begin position="81"/>
        <end position="144"/>
    </location>
</feature>